<dbReference type="HOGENOM" id="CLU_1244861_0_0_9"/>
<dbReference type="AlphaFoldDB" id="K6Q1N7"/>
<comment type="caution">
    <text evidence="2">The sequence shown here is derived from an EMBL/GenBank/DDBJ whole genome shotgun (WGS) entry which is preliminary data.</text>
</comment>
<sequence length="222" mass="23782">MPAAPTARPARLRPPPPAAAPADWRRGVPGRARNRAAGLVGVLQAQSRRIPGAVHGAATRACPRPPCAAWNATRGPAWDAAQKAGQTCGPRVGDSMAILRATVRPHKVGANQPRRNLPPVRRAMPAPWRDLPPARRDVPRPRRNLPAAPEGWRPARPPRGPGARHRPPCLDANQYRQRSPVPPQHLRGVKPVPASPGRQPCPGRCPGWPAGRLPGSARGARE</sequence>
<evidence type="ECO:0000313" key="3">
    <source>
        <dbReference type="Proteomes" id="UP000005710"/>
    </source>
</evidence>
<name>K6Q1N7_9FIRM</name>
<evidence type="ECO:0000256" key="1">
    <source>
        <dbReference type="SAM" id="MobiDB-lite"/>
    </source>
</evidence>
<evidence type="ECO:0000313" key="2">
    <source>
        <dbReference type="EMBL" id="EKP95068.1"/>
    </source>
</evidence>
<reference evidence="2" key="2">
    <citation type="submission" date="2012-10" db="EMBL/GenBank/DDBJ databases">
        <title>Improved high-quality draft of Thermaerobacter subterraneus C21, DSM 13965.</title>
        <authorList>
            <consortium name="DOE Joint Genome Institute"/>
            <person name="Eisen J."/>
            <person name="Huntemann M."/>
            <person name="Wei C.-L."/>
            <person name="Han J."/>
            <person name="Detter J.C."/>
            <person name="Han C."/>
            <person name="Tapia R."/>
            <person name="Chen A."/>
            <person name="Kyrpides N."/>
            <person name="Mavromatis K."/>
            <person name="Markowitz V."/>
            <person name="Szeto E."/>
            <person name="Ivanova N."/>
            <person name="Mikhailova N."/>
            <person name="Ovchinnikova G."/>
            <person name="Pagani I."/>
            <person name="Pati A."/>
            <person name="Goodwin L."/>
            <person name="Nordberg H.P."/>
            <person name="Cantor M.N."/>
            <person name="Hua S.X."/>
            <person name="Woyke T."/>
            <person name="Eisen J."/>
            <person name="Klenk H.-P."/>
        </authorList>
    </citation>
    <scope>NUCLEOTIDE SEQUENCE [LARGE SCALE GENOMIC DNA]</scope>
    <source>
        <strain evidence="2">DSM 13965</strain>
    </source>
</reference>
<feature type="compositionally biased region" description="Low complexity" evidence="1">
    <location>
        <begin position="144"/>
        <end position="154"/>
    </location>
</feature>
<reference evidence="2" key="1">
    <citation type="submission" date="2010-10" db="EMBL/GenBank/DDBJ databases">
        <authorList>
            <consortium name="US DOE Joint Genome Institute (JGI-PGF)"/>
            <person name="Lucas S."/>
            <person name="Copeland A."/>
            <person name="Lapidus A."/>
            <person name="Bruce D."/>
            <person name="Goodwin L."/>
            <person name="Pitluck S."/>
            <person name="Kyrpides N."/>
            <person name="Mavromatis K."/>
            <person name="Detter J.C."/>
            <person name="Han C."/>
            <person name="Land M."/>
            <person name="Hauser L."/>
            <person name="Markowitz V."/>
            <person name="Cheng J.-F."/>
            <person name="Hugenholtz P."/>
            <person name="Woyke T."/>
            <person name="Wu D."/>
            <person name="Pukall R."/>
            <person name="Wahrenburg C."/>
            <person name="Brambilla E."/>
            <person name="Klenk H.-P."/>
            <person name="Eisen J.A."/>
        </authorList>
    </citation>
    <scope>NUCLEOTIDE SEQUENCE [LARGE SCALE GENOMIC DNA]</scope>
    <source>
        <strain evidence="2">DSM 13965</strain>
    </source>
</reference>
<proteinExistence type="predicted"/>
<feature type="compositionally biased region" description="Low complexity" evidence="1">
    <location>
        <begin position="196"/>
        <end position="209"/>
    </location>
</feature>
<accession>K6Q1N7</accession>
<gene>
    <name evidence="2" type="ORF">ThesuDRAFT_00796</name>
</gene>
<feature type="region of interest" description="Disordered" evidence="1">
    <location>
        <begin position="1"/>
        <end position="31"/>
    </location>
</feature>
<protein>
    <submittedName>
        <fullName evidence="2">Uncharacterized protein</fullName>
    </submittedName>
</protein>
<feature type="region of interest" description="Disordered" evidence="1">
    <location>
        <begin position="109"/>
        <end position="222"/>
    </location>
</feature>
<dbReference type="Proteomes" id="UP000005710">
    <property type="component" value="Unassembled WGS sequence"/>
</dbReference>
<organism evidence="2 3">
    <name type="scientific">Thermaerobacter subterraneus DSM 13965</name>
    <dbReference type="NCBI Taxonomy" id="867903"/>
    <lineage>
        <taxon>Bacteria</taxon>
        <taxon>Bacillati</taxon>
        <taxon>Bacillota</taxon>
        <taxon>Clostridia</taxon>
        <taxon>Eubacteriales</taxon>
        <taxon>Clostridiales Family XVII. Incertae Sedis</taxon>
        <taxon>Thermaerobacter</taxon>
    </lineage>
</organism>
<keyword evidence="3" id="KW-1185">Reference proteome</keyword>
<dbReference type="EMBL" id="AENY02000002">
    <property type="protein sequence ID" value="EKP95068.1"/>
    <property type="molecule type" value="Genomic_DNA"/>
</dbReference>